<reference evidence="1 2" key="1">
    <citation type="journal article" date="2016" name="Nat. Commun.">
        <title>Thousands of microbial genomes shed light on interconnected biogeochemical processes in an aquifer system.</title>
        <authorList>
            <person name="Anantharaman K."/>
            <person name="Brown C.T."/>
            <person name="Hug L.A."/>
            <person name="Sharon I."/>
            <person name="Castelle C.J."/>
            <person name="Probst A.J."/>
            <person name="Thomas B.C."/>
            <person name="Singh A."/>
            <person name="Wilkins M.J."/>
            <person name="Karaoz U."/>
            <person name="Brodie E.L."/>
            <person name="Williams K.H."/>
            <person name="Hubbard S.S."/>
            <person name="Banfield J.F."/>
        </authorList>
    </citation>
    <scope>NUCLEOTIDE SEQUENCE [LARGE SCALE GENOMIC DNA]</scope>
</reference>
<evidence type="ECO:0000313" key="1">
    <source>
        <dbReference type="EMBL" id="OGI38233.1"/>
    </source>
</evidence>
<protein>
    <submittedName>
        <fullName evidence="1">Uncharacterized protein</fullName>
    </submittedName>
</protein>
<proteinExistence type="predicted"/>
<organism evidence="1 2">
    <name type="scientific">Candidatus Muproteobacteria bacterium RBG_16_62_13</name>
    <dbReference type="NCBI Taxonomy" id="1817756"/>
    <lineage>
        <taxon>Bacteria</taxon>
        <taxon>Pseudomonadati</taxon>
        <taxon>Pseudomonadota</taxon>
        <taxon>Candidatus Muproteobacteria</taxon>
    </lineage>
</organism>
<dbReference type="EMBL" id="MFSQ01000127">
    <property type="protein sequence ID" value="OGI38233.1"/>
    <property type="molecule type" value="Genomic_DNA"/>
</dbReference>
<dbReference type="Proteomes" id="UP000178379">
    <property type="component" value="Unassembled WGS sequence"/>
</dbReference>
<dbReference type="AlphaFoldDB" id="A0A1F6SZC4"/>
<sequence>MLVFVLSAYAGQEKQVEEAIARLQTRTTQNAFVVIKHEESKRYVQFANRGGKLVFDFPLEARVPPDMGPSRVRGPYAERPVIAGETIHRVYISEEIQARLARVLARHNLPTQPFYETILSDGGKPVGWMMNFGGPMPGSAAEVRRYVYEVFREVFELKGELKLTIREN</sequence>
<accession>A0A1F6SZC4</accession>
<dbReference type="STRING" id="1817756.A2140_04480"/>
<name>A0A1F6SZC4_9PROT</name>
<comment type="caution">
    <text evidence="1">The sequence shown here is derived from an EMBL/GenBank/DDBJ whole genome shotgun (WGS) entry which is preliminary data.</text>
</comment>
<gene>
    <name evidence="1" type="ORF">A2140_04480</name>
</gene>
<evidence type="ECO:0000313" key="2">
    <source>
        <dbReference type="Proteomes" id="UP000178379"/>
    </source>
</evidence>